<dbReference type="InterPro" id="IPR000755">
    <property type="entry name" value="A_A_dipeptidase"/>
</dbReference>
<dbReference type="RefSeq" id="WP_035074144.1">
    <property type="nucleotide sequence ID" value="NZ_JMIH01000019.1"/>
</dbReference>
<dbReference type="PANTHER" id="PTHR43126">
    <property type="entry name" value="D-ALANYL-D-ALANINE DIPEPTIDASE"/>
    <property type="match status" value="1"/>
</dbReference>
<comment type="similarity">
    <text evidence="9">Belongs to the peptidase M15D family.</text>
</comment>
<evidence type="ECO:0000313" key="11">
    <source>
        <dbReference type="Proteomes" id="UP000027821"/>
    </source>
</evidence>
<dbReference type="CDD" id="cd14840">
    <property type="entry name" value="D-Ala-D-Ala_dipeptidase_Aad"/>
    <property type="match status" value="1"/>
</dbReference>
<reference evidence="10 11" key="1">
    <citation type="submission" date="2014-04" db="EMBL/GenBank/DDBJ databases">
        <title>Characterization and application of a salt tolerant electro-active bacterium.</title>
        <authorList>
            <person name="Yang L."/>
            <person name="Wei S."/>
            <person name="Tay Q.X.M."/>
        </authorList>
    </citation>
    <scope>NUCLEOTIDE SEQUENCE [LARGE SCALE GENOMIC DNA]</scope>
    <source>
        <strain evidence="10 11">LY1</strain>
    </source>
</reference>
<protein>
    <recommendedName>
        <fullName evidence="9">D-alanyl-D-alanine dipeptidase</fullName>
        <shortName evidence="9">D-Ala-D-Ala dipeptidase</shortName>
        <ecNumber evidence="9">3.4.13.22</ecNumber>
    </recommendedName>
</protein>
<feature type="binding site" evidence="9">
    <location>
        <position position="163"/>
    </location>
    <ligand>
        <name>Zn(2+)</name>
        <dbReference type="ChEBI" id="CHEBI:29105"/>
        <note>catalytic</note>
    </ligand>
</feature>
<keyword evidence="7 9" id="KW-0482">Metalloprotease</keyword>
<dbReference type="PANTHER" id="PTHR43126:SF2">
    <property type="entry name" value="D-ALANYL-D-ALANINE DIPEPTIDASE"/>
    <property type="match status" value="1"/>
</dbReference>
<name>A0A074L1I5_9BACT</name>
<feature type="site" description="Transition state stabilizer" evidence="9">
    <location>
        <position position="131"/>
    </location>
</feature>
<evidence type="ECO:0000256" key="1">
    <source>
        <dbReference type="ARBA" id="ARBA00001362"/>
    </source>
</evidence>
<dbReference type="GO" id="GO:0071555">
    <property type="term" value="P:cell wall organization"/>
    <property type="evidence" value="ECO:0007669"/>
    <property type="project" value="UniProtKB-KW"/>
</dbReference>
<evidence type="ECO:0000256" key="9">
    <source>
        <dbReference type="HAMAP-Rule" id="MF_01924"/>
    </source>
</evidence>
<keyword evidence="5 9" id="KW-0862">Zinc</keyword>
<dbReference type="InterPro" id="IPR009045">
    <property type="entry name" value="Zn_M74/Hedgehog-like"/>
</dbReference>
<evidence type="ECO:0000256" key="4">
    <source>
        <dbReference type="ARBA" id="ARBA00022801"/>
    </source>
</evidence>
<dbReference type="SUPFAM" id="SSF55166">
    <property type="entry name" value="Hedgehog/DD-peptidase"/>
    <property type="match status" value="1"/>
</dbReference>
<feature type="active site" description="Proton donor/acceptor" evidence="9">
    <location>
        <position position="235"/>
    </location>
</feature>
<keyword evidence="2 9" id="KW-0645">Protease</keyword>
<sequence length="255" mass="29303">MRYVYILSSLLLLSCQQPKEESISAESLGHDLYELDELASESMNFSEEAQLLTDWDKRFIDAGLTNIQDILPDVLVDLKYSSTDNFFGQDVYDDLENAYLQPEVAAMLLKAHENLQEKNPSFTFLIYDAVRPRTVQQILWDNLDKPDSLKPLYVADPKVGSLHNYGVAVDLTLVDKKTRLPLDMGTKYDYFGYPAYPDREAQMLKEGKITQKHIDNRKLLREVMLSAGFTGIGSEWWHFNAFSRKEASLKYEIVP</sequence>
<evidence type="ECO:0000256" key="5">
    <source>
        <dbReference type="ARBA" id="ARBA00022833"/>
    </source>
</evidence>
<keyword evidence="6 9" id="KW-0224">Dipeptidase</keyword>
<dbReference type="Proteomes" id="UP000027821">
    <property type="component" value="Unassembled WGS sequence"/>
</dbReference>
<dbReference type="GO" id="GO:0008270">
    <property type="term" value="F:zinc ion binding"/>
    <property type="evidence" value="ECO:0007669"/>
    <property type="project" value="UniProtKB-UniRule"/>
</dbReference>
<dbReference type="PROSITE" id="PS51257">
    <property type="entry name" value="PROKAR_LIPOPROTEIN"/>
    <property type="match status" value="1"/>
</dbReference>
<dbReference type="EMBL" id="JMIH01000019">
    <property type="protein sequence ID" value="KEO73708.1"/>
    <property type="molecule type" value="Genomic_DNA"/>
</dbReference>
<gene>
    <name evidence="10" type="ORF">EL17_10785</name>
</gene>
<comment type="catalytic activity">
    <reaction evidence="1 9">
        <text>D-alanyl-D-alanine + H2O = 2 D-alanine</text>
        <dbReference type="Rhea" id="RHEA:20661"/>
        <dbReference type="ChEBI" id="CHEBI:15377"/>
        <dbReference type="ChEBI" id="CHEBI:57416"/>
        <dbReference type="ChEBI" id="CHEBI:57822"/>
        <dbReference type="EC" id="3.4.13.22"/>
    </reaction>
</comment>
<accession>A0A074L1I5</accession>
<evidence type="ECO:0000256" key="8">
    <source>
        <dbReference type="ARBA" id="ARBA00023316"/>
    </source>
</evidence>
<evidence type="ECO:0000313" key="10">
    <source>
        <dbReference type="EMBL" id="KEO73708.1"/>
    </source>
</evidence>
<proteinExistence type="inferred from homology"/>
<organism evidence="10 11">
    <name type="scientific">Anditalea andensis</name>
    <dbReference type="NCBI Taxonomy" id="1048983"/>
    <lineage>
        <taxon>Bacteria</taxon>
        <taxon>Pseudomonadati</taxon>
        <taxon>Bacteroidota</taxon>
        <taxon>Cytophagia</taxon>
        <taxon>Cytophagales</taxon>
        <taxon>Cytophagaceae</taxon>
        <taxon>Anditalea</taxon>
    </lineage>
</organism>
<keyword evidence="4 9" id="KW-0378">Hydrolase</keyword>
<evidence type="ECO:0000256" key="6">
    <source>
        <dbReference type="ARBA" id="ARBA00022997"/>
    </source>
</evidence>
<dbReference type="GO" id="GO:0006508">
    <property type="term" value="P:proteolysis"/>
    <property type="evidence" value="ECO:0007669"/>
    <property type="project" value="UniProtKB-KW"/>
</dbReference>
<keyword evidence="11" id="KW-1185">Reference proteome</keyword>
<keyword evidence="8" id="KW-0961">Cell wall biogenesis/degradation</keyword>
<evidence type="ECO:0000256" key="7">
    <source>
        <dbReference type="ARBA" id="ARBA00023049"/>
    </source>
</evidence>
<dbReference type="GO" id="GO:0008237">
    <property type="term" value="F:metallopeptidase activity"/>
    <property type="evidence" value="ECO:0007669"/>
    <property type="project" value="UniProtKB-KW"/>
</dbReference>
<comment type="cofactor">
    <cofactor evidence="9">
        <name>Zn(2+)</name>
        <dbReference type="ChEBI" id="CHEBI:29105"/>
    </cofactor>
    <text evidence="9">Binds 1 zinc ion per subunit.</text>
</comment>
<dbReference type="Gene3D" id="3.30.1380.10">
    <property type="match status" value="1"/>
</dbReference>
<keyword evidence="3 9" id="KW-0479">Metal-binding</keyword>
<feature type="binding site" evidence="9">
    <location>
        <position position="238"/>
    </location>
    <ligand>
        <name>Zn(2+)</name>
        <dbReference type="ChEBI" id="CHEBI:29105"/>
        <note>catalytic</note>
    </ligand>
</feature>
<comment type="caution">
    <text evidence="10">The sequence shown here is derived from an EMBL/GenBank/DDBJ whole genome shotgun (WGS) entry which is preliminary data.</text>
</comment>
<dbReference type="eggNOG" id="COG2173">
    <property type="taxonomic scope" value="Bacteria"/>
</dbReference>
<dbReference type="GO" id="GO:0160237">
    <property type="term" value="F:D-Ala-D-Ala dipeptidase activity"/>
    <property type="evidence" value="ECO:0007669"/>
    <property type="project" value="UniProtKB-EC"/>
</dbReference>
<comment type="function">
    <text evidence="9">Catalyzes hydrolysis of the D-alanyl-D-alanine dipeptide.</text>
</comment>
<dbReference type="AlphaFoldDB" id="A0A074L1I5"/>
<dbReference type="OrthoDB" id="9801430at2"/>
<evidence type="ECO:0000256" key="2">
    <source>
        <dbReference type="ARBA" id="ARBA00022670"/>
    </source>
</evidence>
<dbReference type="EC" id="3.4.13.22" evidence="9"/>
<dbReference type="HAMAP" id="MF_01924">
    <property type="entry name" value="A_A_dipeptidase"/>
    <property type="match status" value="1"/>
</dbReference>
<dbReference type="Pfam" id="PF01427">
    <property type="entry name" value="Peptidase_M15"/>
    <property type="match status" value="1"/>
</dbReference>
<dbReference type="STRING" id="1048983.EL17_10785"/>
<feature type="binding site" evidence="9">
    <location>
        <position position="170"/>
    </location>
    <ligand>
        <name>Zn(2+)</name>
        <dbReference type="ChEBI" id="CHEBI:29105"/>
        <note>catalytic</note>
    </ligand>
</feature>
<evidence type="ECO:0000256" key="3">
    <source>
        <dbReference type="ARBA" id="ARBA00022723"/>
    </source>
</evidence>